<feature type="region of interest" description="Disordered" evidence="1">
    <location>
        <begin position="36"/>
        <end position="60"/>
    </location>
</feature>
<accession>A0ABN9EZU2</accession>
<gene>
    <name evidence="2" type="ORF">SPARVUS_LOCUS10835605</name>
</gene>
<name>A0ABN9EZU2_9NEOB</name>
<evidence type="ECO:0000313" key="3">
    <source>
        <dbReference type="Proteomes" id="UP001162483"/>
    </source>
</evidence>
<reference evidence="2" key="1">
    <citation type="submission" date="2023-05" db="EMBL/GenBank/DDBJ databases">
        <authorList>
            <person name="Stuckert A."/>
        </authorList>
    </citation>
    <scope>NUCLEOTIDE SEQUENCE</scope>
</reference>
<dbReference type="EMBL" id="CATNWA010016020">
    <property type="protein sequence ID" value="CAI9589042.1"/>
    <property type="molecule type" value="Genomic_DNA"/>
</dbReference>
<feature type="non-terminal residue" evidence="2">
    <location>
        <position position="84"/>
    </location>
</feature>
<comment type="caution">
    <text evidence="2">The sequence shown here is derived from an EMBL/GenBank/DDBJ whole genome shotgun (WGS) entry which is preliminary data.</text>
</comment>
<proteinExistence type="predicted"/>
<feature type="compositionally biased region" description="Polar residues" evidence="1">
    <location>
        <begin position="51"/>
        <end position="60"/>
    </location>
</feature>
<evidence type="ECO:0000313" key="2">
    <source>
        <dbReference type="EMBL" id="CAI9589042.1"/>
    </source>
</evidence>
<dbReference type="Proteomes" id="UP001162483">
    <property type="component" value="Unassembled WGS sequence"/>
</dbReference>
<evidence type="ECO:0000256" key="1">
    <source>
        <dbReference type="SAM" id="MobiDB-lite"/>
    </source>
</evidence>
<keyword evidence="3" id="KW-1185">Reference proteome</keyword>
<organism evidence="2 3">
    <name type="scientific">Staurois parvus</name>
    <dbReference type="NCBI Taxonomy" id="386267"/>
    <lineage>
        <taxon>Eukaryota</taxon>
        <taxon>Metazoa</taxon>
        <taxon>Chordata</taxon>
        <taxon>Craniata</taxon>
        <taxon>Vertebrata</taxon>
        <taxon>Euteleostomi</taxon>
        <taxon>Amphibia</taxon>
        <taxon>Batrachia</taxon>
        <taxon>Anura</taxon>
        <taxon>Neobatrachia</taxon>
        <taxon>Ranoidea</taxon>
        <taxon>Ranidae</taxon>
        <taxon>Staurois</taxon>
    </lineage>
</organism>
<protein>
    <submittedName>
        <fullName evidence="2">Uncharacterized protein</fullName>
    </submittedName>
</protein>
<sequence length="84" mass="8910">MAQALRGTTGSYTTGKLWGHGWSVHTVGQFGTRVVGAHSGDSSGHEWSVHTAGTVQDTSGQCTQQTQFRTQVVSAHNNRDSSGH</sequence>